<organism evidence="1 2">
    <name type="scientific">Mesorhizobium escarrei</name>
    <dbReference type="NCBI Taxonomy" id="666018"/>
    <lineage>
        <taxon>Bacteria</taxon>
        <taxon>Pseudomonadati</taxon>
        <taxon>Pseudomonadota</taxon>
        <taxon>Alphaproteobacteria</taxon>
        <taxon>Hyphomicrobiales</taxon>
        <taxon>Phyllobacteriaceae</taxon>
        <taxon>Mesorhizobium</taxon>
    </lineage>
</organism>
<reference evidence="1 2" key="1">
    <citation type="submission" date="2022-03" db="EMBL/GenBank/DDBJ databases">
        <authorList>
            <person name="Brunel B."/>
        </authorList>
    </citation>
    <scope>NUCLEOTIDE SEQUENCE [LARGE SCALE GENOMIC DNA]</scope>
    <source>
        <strain evidence="1">STM5069sample</strain>
    </source>
</reference>
<keyword evidence="2" id="KW-1185">Reference proteome</keyword>
<gene>
    <name evidence="1" type="ORF">MES5069_770100</name>
</gene>
<sequence length="87" mass="10008">MRLLHFALCRGFATDILRAFPDQSRNEALKVSSRFARRSSTGNTMMDCFNHLIVLCNQTIYTSYKSKTRPALRQDLACVREDIFCQG</sequence>
<evidence type="ECO:0000313" key="2">
    <source>
        <dbReference type="Proteomes" id="UP001153050"/>
    </source>
</evidence>
<dbReference type="Proteomes" id="UP001153050">
    <property type="component" value="Unassembled WGS sequence"/>
</dbReference>
<name>A0ABM9EIP4_9HYPH</name>
<comment type="caution">
    <text evidence="1">The sequence shown here is derived from an EMBL/GenBank/DDBJ whole genome shotgun (WGS) entry which is preliminary data.</text>
</comment>
<evidence type="ECO:0000313" key="1">
    <source>
        <dbReference type="EMBL" id="CAH2409256.1"/>
    </source>
</evidence>
<dbReference type="EMBL" id="CAKXZT010000176">
    <property type="protein sequence ID" value="CAH2409256.1"/>
    <property type="molecule type" value="Genomic_DNA"/>
</dbReference>
<protein>
    <submittedName>
        <fullName evidence="1">Uncharacterized protein</fullName>
    </submittedName>
</protein>
<accession>A0ABM9EIP4</accession>
<proteinExistence type="predicted"/>